<reference evidence="1" key="1">
    <citation type="submission" date="2014-09" db="EMBL/GenBank/DDBJ databases">
        <authorList>
            <person name="Magalhaes I.L.F."/>
            <person name="Oliveira U."/>
            <person name="Santos F.R."/>
            <person name="Vidigal T.H.D.A."/>
            <person name="Brescovit A.D."/>
            <person name="Santos A.J."/>
        </authorList>
    </citation>
    <scope>NUCLEOTIDE SEQUENCE</scope>
    <source>
        <tissue evidence="1">Shoot tissue taken approximately 20 cm above the soil surface</tissue>
    </source>
</reference>
<name>A0A0A9HAW7_ARUDO</name>
<reference evidence="1" key="2">
    <citation type="journal article" date="2015" name="Data Brief">
        <title>Shoot transcriptome of the giant reed, Arundo donax.</title>
        <authorList>
            <person name="Barrero R.A."/>
            <person name="Guerrero F.D."/>
            <person name="Moolhuijzen P."/>
            <person name="Goolsby J.A."/>
            <person name="Tidwell J."/>
            <person name="Bellgard S.E."/>
            <person name="Bellgard M.I."/>
        </authorList>
    </citation>
    <scope>NUCLEOTIDE SEQUENCE</scope>
    <source>
        <tissue evidence="1">Shoot tissue taken approximately 20 cm above the soil surface</tissue>
    </source>
</reference>
<protein>
    <submittedName>
        <fullName evidence="1">Uncharacterized protein</fullName>
    </submittedName>
</protein>
<evidence type="ECO:0000313" key="1">
    <source>
        <dbReference type="EMBL" id="JAE32954.1"/>
    </source>
</evidence>
<sequence length="10" mass="1151">MQKLMIVAAF</sequence>
<accession>A0A0A9HAW7</accession>
<proteinExistence type="predicted"/>
<dbReference type="EMBL" id="GBRH01164942">
    <property type="protein sequence ID" value="JAE32954.1"/>
    <property type="molecule type" value="Transcribed_RNA"/>
</dbReference>
<organism evidence="1">
    <name type="scientific">Arundo donax</name>
    <name type="common">Giant reed</name>
    <name type="synonym">Donax arundinaceus</name>
    <dbReference type="NCBI Taxonomy" id="35708"/>
    <lineage>
        <taxon>Eukaryota</taxon>
        <taxon>Viridiplantae</taxon>
        <taxon>Streptophyta</taxon>
        <taxon>Embryophyta</taxon>
        <taxon>Tracheophyta</taxon>
        <taxon>Spermatophyta</taxon>
        <taxon>Magnoliopsida</taxon>
        <taxon>Liliopsida</taxon>
        <taxon>Poales</taxon>
        <taxon>Poaceae</taxon>
        <taxon>PACMAD clade</taxon>
        <taxon>Arundinoideae</taxon>
        <taxon>Arundineae</taxon>
        <taxon>Arundo</taxon>
    </lineage>
</organism>